<accession>A0A1D7U940</accession>
<name>A0A1D7U940_9HYPH</name>
<sequence>MNQIIALKGIVPGGLTAHAAPAPSRPQIAAITTEIRLLSACGEIRQAWTELAARAIEPNLFFEPDFALAAAQHLIAFRNVAVLLAWQGAAGTPQRRLLGLIPCFPRNRLFVPDELIGFSDPRIFNGAPLLDAAQAQAVLAAMLSLRRGWVLEGRGLVLRQIDMASPLIAPIRRAAEALRLNTTLSPANPPIRPRYGVPTPNDIEAMQHALARRGKLELVEARSRTELRDAIEILLAMEASGPKGRAGKAVLQDTREVGFLRAMTRALARCRQSRVALLTLDGRPIAGALVIGRAKDGWLYMAARDEGEAPFFPGQVLLALMRQAAPDRTILQPVPPASGPDAVGFGEIRLSPRATGKPRDLAGRARAALRRGLRLPPARAAG</sequence>
<organism evidence="2 3">
    <name type="scientific">Bosea vaviloviae</name>
    <dbReference type="NCBI Taxonomy" id="1526658"/>
    <lineage>
        <taxon>Bacteria</taxon>
        <taxon>Pseudomonadati</taxon>
        <taxon>Pseudomonadota</taxon>
        <taxon>Alphaproteobacteria</taxon>
        <taxon>Hyphomicrobiales</taxon>
        <taxon>Boseaceae</taxon>
        <taxon>Bosea</taxon>
    </lineage>
</organism>
<evidence type="ECO:0000313" key="3">
    <source>
        <dbReference type="Proteomes" id="UP000094969"/>
    </source>
</evidence>
<gene>
    <name evidence="2" type="ORF">BHK69_28740</name>
</gene>
<proteinExistence type="predicted"/>
<evidence type="ECO:0000313" key="2">
    <source>
        <dbReference type="EMBL" id="AOO83903.1"/>
    </source>
</evidence>
<dbReference type="Pfam" id="PF13480">
    <property type="entry name" value="Acetyltransf_6"/>
    <property type="match status" value="1"/>
</dbReference>
<reference evidence="2 3" key="1">
    <citation type="journal article" date="2015" name="Antonie Van Leeuwenhoek">
        <title>Bosea vaviloviae sp. nov., a new species of slow-growing rhizobia isolated from nodules of the relict species Vavilovia formosa (Stev.) Fed.</title>
        <authorList>
            <person name="Safronova V.I."/>
            <person name="Kuznetsova I.G."/>
            <person name="Sazanova A.L."/>
            <person name="Kimeklis A.K."/>
            <person name="Belimov A.A."/>
            <person name="Andronov E.E."/>
            <person name="Pinaev A.G."/>
            <person name="Chizhevskaya E.P."/>
            <person name="Pukhaev A.R."/>
            <person name="Popov K.P."/>
            <person name="Willems A."/>
            <person name="Tikhonovich I.A."/>
        </authorList>
    </citation>
    <scope>NUCLEOTIDE SEQUENCE [LARGE SCALE GENOMIC DNA]</scope>
    <source>
        <strain evidence="2 3">Vaf18</strain>
    </source>
</reference>
<protein>
    <recommendedName>
        <fullName evidence="1">BioF2-like acetyltransferase domain-containing protein</fullName>
    </recommendedName>
</protein>
<dbReference type="InterPro" id="IPR038740">
    <property type="entry name" value="BioF2-like_GNAT_dom"/>
</dbReference>
<dbReference type="AlphaFoldDB" id="A0A1D7U940"/>
<keyword evidence="3" id="KW-1185">Reference proteome</keyword>
<evidence type="ECO:0000259" key="1">
    <source>
        <dbReference type="Pfam" id="PF13480"/>
    </source>
</evidence>
<dbReference type="RefSeq" id="WP_069693097.1">
    <property type="nucleotide sequence ID" value="NZ_CP017147.1"/>
</dbReference>
<dbReference type="STRING" id="1526658.BHK69_28740"/>
<dbReference type="EMBL" id="CP017147">
    <property type="protein sequence ID" value="AOO83903.1"/>
    <property type="molecule type" value="Genomic_DNA"/>
</dbReference>
<dbReference type="OrthoDB" id="213519at2"/>
<feature type="domain" description="BioF2-like acetyltransferase" evidence="1">
    <location>
        <begin position="202"/>
        <end position="329"/>
    </location>
</feature>
<dbReference type="Proteomes" id="UP000094969">
    <property type="component" value="Chromosome"/>
</dbReference>
<dbReference type="KEGG" id="bvv:BHK69_28740"/>